<evidence type="ECO:0000313" key="1">
    <source>
        <dbReference type="EMBL" id="ASM77006.1"/>
    </source>
</evidence>
<dbReference type="AlphaFoldDB" id="A0A221KDA3"/>
<accession>A0A221KDA3</accession>
<dbReference type="KEGG" id="vff:VITFI_CDS1228"/>
<gene>
    <name evidence="1" type="ORF">VITFI_CDS1228</name>
</gene>
<dbReference type="EMBL" id="CP022423">
    <property type="protein sequence ID" value="ASM77006.1"/>
    <property type="molecule type" value="Genomic_DNA"/>
</dbReference>
<keyword evidence="2" id="KW-1185">Reference proteome</keyword>
<sequence>MIMAAIPSQSFPAPVLDLGAVLRSVVRVCARWFQAAQVSVAERTRADEARAVRHLAERYAKTDPGFAADLYAAAARHEGMPTR</sequence>
<dbReference type="Proteomes" id="UP000199729">
    <property type="component" value="Chromosome"/>
</dbReference>
<organism evidence="1 2">
    <name type="scientific">Vitreoscilla filiformis</name>
    <dbReference type="NCBI Taxonomy" id="63"/>
    <lineage>
        <taxon>Bacteria</taxon>
        <taxon>Pseudomonadati</taxon>
        <taxon>Pseudomonadota</taxon>
        <taxon>Betaproteobacteria</taxon>
        <taxon>Neisseriales</taxon>
        <taxon>Neisseriaceae</taxon>
        <taxon>Vitreoscilla</taxon>
    </lineage>
</organism>
<name>A0A221KDA3_VITFI</name>
<proteinExistence type="predicted"/>
<evidence type="ECO:0000313" key="2">
    <source>
        <dbReference type="Proteomes" id="UP000199729"/>
    </source>
</evidence>
<reference evidence="1 2" key="1">
    <citation type="submission" date="2017-07" db="EMBL/GenBank/DDBJ databases">
        <title>Complete Genome Sequence of the cosmetic ferment Vitreoscilla filiformis (ATCC15551).</title>
        <authorList>
            <person name="Contreras S."/>
            <person name="Sagory-Zalkind P."/>
            <person name="Blanquart H."/>
            <person name="Iltis A."/>
            <person name="Morand S.C."/>
        </authorList>
    </citation>
    <scope>NUCLEOTIDE SEQUENCE [LARGE SCALE GENOMIC DNA]</scope>
    <source>
        <strain evidence="1 2">ATCC 15551</strain>
    </source>
</reference>
<protein>
    <submittedName>
        <fullName evidence="1">Uncharacterized protein</fullName>
    </submittedName>
</protein>